<name>A0A8C8Y051_PANLE</name>
<reference evidence="3" key="3">
    <citation type="submission" date="2025-09" db="UniProtKB">
        <authorList>
            <consortium name="Ensembl"/>
        </authorList>
    </citation>
    <scope>IDENTIFICATION</scope>
</reference>
<proteinExistence type="inferred from homology"/>
<accession>A0A8C8Y051</accession>
<sequence>MRSRLRKTQRLWSHGSHGHSSISKHRKHPGGRGYAGGRHYDRINFNKYHPGYFGKVGTGHHEGQIHQKS</sequence>
<feature type="region of interest" description="Disordered" evidence="2">
    <location>
        <begin position="1"/>
        <end position="38"/>
    </location>
</feature>
<evidence type="ECO:0000313" key="4">
    <source>
        <dbReference type="Proteomes" id="UP000694399"/>
    </source>
</evidence>
<dbReference type="Ensembl" id="ENSPLOT00000030367.1">
    <property type="protein sequence ID" value="ENSPLOP00000027485.1"/>
    <property type="gene ID" value="ENSPLOG00000020155.1"/>
</dbReference>
<evidence type="ECO:0008006" key="5">
    <source>
        <dbReference type="Google" id="ProtNLM"/>
    </source>
</evidence>
<dbReference type="PANTHER" id="PTHR11721">
    <property type="entry name" value="60S RIBOSOMAL PROTEIN L27A"/>
    <property type="match status" value="1"/>
</dbReference>
<protein>
    <recommendedName>
        <fullName evidence="5">Ribosomal protein L27a</fullName>
    </recommendedName>
</protein>
<comment type="similarity">
    <text evidence="1">Belongs to the universal ribosomal protein uL15 family.</text>
</comment>
<evidence type="ECO:0000313" key="3">
    <source>
        <dbReference type="Ensembl" id="ENSPLOP00000027485.1"/>
    </source>
</evidence>
<dbReference type="GO" id="GO:0003735">
    <property type="term" value="F:structural constituent of ribosome"/>
    <property type="evidence" value="ECO:0007669"/>
    <property type="project" value="TreeGrafter"/>
</dbReference>
<reference evidence="3" key="2">
    <citation type="submission" date="2025-08" db="UniProtKB">
        <authorList>
            <consortium name="Ensembl"/>
        </authorList>
    </citation>
    <scope>IDENTIFICATION</scope>
</reference>
<organism evidence="3 4">
    <name type="scientific">Panthera leo</name>
    <name type="common">Lion</name>
    <dbReference type="NCBI Taxonomy" id="9689"/>
    <lineage>
        <taxon>Eukaryota</taxon>
        <taxon>Metazoa</taxon>
        <taxon>Chordata</taxon>
        <taxon>Craniata</taxon>
        <taxon>Vertebrata</taxon>
        <taxon>Euteleostomi</taxon>
        <taxon>Mammalia</taxon>
        <taxon>Eutheria</taxon>
        <taxon>Laurasiatheria</taxon>
        <taxon>Carnivora</taxon>
        <taxon>Feliformia</taxon>
        <taxon>Felidae</taxon>
        <taxon>Pantherinae</taxon>
        <taxon>Panthera</taxon>
    </lineage>
</organism>
<dbReference type="GeneTree" id="ENSGT01140000283208"/>
<dbReference type="GO" id="GO:0022625">
    <property type="term" value="C:cytosolic large ribosomal subunit"/>
    <property type="evidence" value="ECO:0007669"/>
    <property type="project" value="TreeGrafter"/>
</dbReference>
<evidence type="ECO:0000256" key="2">
    <source>
        <dbReference type="SAM" id="MobiDB-lite"/>
    </source>
</evidence>
<evidence type="ECO:0000256" key="1">
    <source>
        <dbReference type="ARBA" id="ARBA00007320"/>
    </source>
</evidence>
<keyword evidence="4" id="KW-1185">Reference proteome</keyword>
<dbReference type="AlphaFoldDB" id="A0A8C8Y051"/>
<dbReference type="PANTHER" id="PTHR11721:SF3">
    <property type="entry name" value="LARGE RIBOSOMAL SUBUNIT PROTEIN UL15"/>
    <property type="match status" value="1"/>
</dbReference>
<dbReference type="OMA" id="RHYDRIN"/>
<dbReference type="Proteomes" id="UP000694399">
    <property type="component" value="Chromosome C1"/>
</dbReference>
<reference evidence="3" key="1">
    <citation type="journal article" date="2019" name="bioRxiv">
        <title>Long live the king: chromosome-level assembly of the lion (Panthera leo) using linked-read, Hi-C, and long read data.</title>
        <authorList>
            <person name="Armstrong E.E."/>
            <person name="Taylor R.W."/>
            <person name="Miller D.E."/>
            <person name="Kaelin C."/>
            <person name="Barsh G."/>
            <person name="Hadly E.A."/>
            <person name="Petrov D."/>
        </authorList>
    </citation>
    <scope>NUCLEOTIDE SEQUENCE [LARGE SCALE GENOMIC DNA]</scope>
</reference>